<reference evidence="1 2" key="1">
    <citation type="submission" date="2023-11" db="EMBL/GenBank/DDBJ databases">
        <title>Paucibacter sp. nov., isolated from fresh soil in Korea.</title>
        <authorList>
            <person name="Le N.T.T."/>
        </authorList>
    </citation>
    <scope>NUCLEOTIDE SEQUENCE [LARGE SCALE GENOMIC DNA]</scope>
    <source>
        <strain evidence="1 2">R3-3</strain>
    </source>
</reference>
<dbReference type="SUPFAM" id="SSF56954">
    <property type="entry name" value="Outer membrane efflux proteins (OEP)"/>
    <property type="match status" value="1"/>
</dbReference>
<protein>
    <submittedName>
        <fullName evidence="1">TolC family protein</fullName>
    </submittedName>
</protein>
<evidence type="ECO:0000313" key="2">
    <source>
        <dbReference type="Proteomes" id="UP001285263"/>
    </source>
</evidence>
<keyword evidence="2" id="KW-1185">Reference proteome</keyword>
<dbReference type="Proteomes" id="UP001285263">
    <property type="component" value="Unassembled WGS sequence"/>
</dbReference>
<dbReference type="InterPro" id="IPR010131">
    <property type="entry name" value="MdtP/NodT-like"/>
</dbReference>
<dbReference type="PANTHER" id="PTHR30203:SF24">
    <property type="entry name" value="BLR4935 PROTEIN"/>
    <property type="match status" value="1"/>
</dbReference>
<gene>
    <name evidence="1" type="ORF">SNE35_03595</name>
</gene>
<dbReference type="Gene3D" id="1.20.1600.10">
    <property type="entry name" value="Outer membrane efflux proteins (OEP)"/>
    <property type="match status" value="1"/>
</dbReference>
<evidence type="ECO:0000313" key="1">
    <source>
        <dbReference type="EMBL" id="MDY0743570.1"/>
    </source>
</evidence>
<comment type="caution">
    <text evidence="1">The sequence shown here is derived from an EMBL/GenBank/DDBJ whole genome shotgun (WGS) entry which is preliminary data.</text>
</comment>
<proteinExistence type="predicted"/>
<dbReference type="PANTHER" id="PTHR30203">
    <property type="entry name" value="OUTER MEMBRANE CATION EFFLUX PROTEIN"/>
    <property type="match status" value="1"/>
</dbReference>
<organism evidence="1 2">
    <name type="scientific">Roseateles agri</name>
    <dbReference type="NCBI Taxonomy" id="3098619"/>
    <lineage>
        <taxon>Bacteria</taxon>
        <taxon>Pseudomonadati</taxon>
        <taxon>Pseudomonadota</taxon>
        <taxon>Betaproteobacteria</taxon>
        <taxon>Burkholderiales</taxon>
        <taxon>Sphaerotilaceae</taxon>
        <taxon>Roseateles</taxon>
    </lineage>
</organism>
<name>A0ABU5DBB5_9BURK</name>
<accession>A0ABU5DBB5</accession>
<dbReference type="EMBL" id="JAXCLA010000001">
    <property type="protein sequence ID" value="MDY0743570.1"/>
    <property type="molecule type" value="Genomic_DNA"/>
</dbReference>
<dbReference type="RefSeq" id="WP_320421469.1">
    <property type="nucleotide sequence ID" value="NZ_JAXCLA010000001.1"/>
</dbReference>
<sequence length="437" mass="46712">MAVPLALALTGCASFSPDGGMDKVAALSRERTGQGVAAQRTQADADAAAARSAEILKALLTADTAVELALLNNAGLQASLAELGIAEADLVQAGRLRNPVFGFGRLAGGGALEIDRSLVFDLLGLLSMPAATKVQQRHFEQVQLEAAQAAVSLATQARLAYFNALAAQELVSYFEQVHDAADAAAELARRMQKAGNFSALEQMREQSFQADAVADLSRSRQAAVTERERLARVLGVGSGFTLPEHLPELPAEAMAPQAAEQTAIDRRLDVLAAKRRAEASAAELGLTQATRFVNVLDLGYQNRSERGTASLAQGYEVSLALPLFDSGSARNARAEAVYRQALQRTAEAALNAQSEVREAHAGYRSAYALARHYRDEVLPLKQRISDETLLRYNGMLVGVFELLADAREQIRSVAASVQAQRDFWIADTQLQAALGGR</sequence>